<keyword evidence="8 11" id="KW-0648">Protein biosynthesis</keyword>
<evidence type="ECO:0000259" key="12">
    <source>
        <dbReference type="Pfam" id="PF08264"/>
    </source>
</evidence>
<evidence type="ECO:0000256" key="3">
    <source>
        <dbReference type="ARBA" id="ARBA00018753"/>
    </source>
</evidence>
<evidence type="ECO:0000256" key="9">
    <source>
        <dbReference type="ARBA" id="ARBA00023146"/>
    </source>
</evidence>
<dbReference type="EMBL" id="MEVM01000009">
    <property type="protein sequence ID" value="OGC71427.1"/>
    <property type="molecule type" value="Genomic_DNA"/>
</dbReference>
<dbReference type="InterPro" id="IPR001412">
    <property type="entry name" value="aa-tRNA-synth_I_CS"/>
</dbReference>
<organism evidence="14 15">
    <name type="scientific">candidate division WWE3 bacterium RIFCSPLOWO2_02_FULL_53_10</name>
    <dbReference type="NCBI Taxonomy" id="1802629"/>
    <lineage>
        <taxon>Bacteria</taxon>
        <taxon>Katanobacteria</taxon>
    </lineage>
</organism>
<keyword evidence="7 11" id="KW-0067">ATP-binding</keyword>
<evidence type="ECO:0000256" key="5">
    <source>
        <dbReference type="ARBA" id="ARBA00022598"/>
    </source>
</evidence>
<dbReference type="InterPro" id="IPR014729">
    <property type="entry name" value="Rossmann-like_a/b/a_fold"/>
</dbReference>
<reference evidence="14 15" key="1">
    <citation type="journal article" date="2016" name="Nat. Commun.">
        <title>Thousands of microbial genomes shed light on interconnected biogeochemical processes in an aquifer system.</title>
        <authorList>
            <person name="Anantharaman K."/>
            <person name="Brown C.T."/>
            <person name="Hug L.A."/>
            <person name="Sharon I."/>
            <person name="Castelle C.J."/>
            <person name="Probst A.J."/>
            <person name="Thomas B.C."/>
            <person name="Singh A."/>
            <person name="Wilkins M.J."/>
            <person name="Karaoz U."/>
            <person name="Brodie E.L."/>
            <person name="Williams K.H."/>
            <person name="Hubbard S.S."/>
            <person name="Banfield J.F."/>
        </authorList>
    </citation>
    <scope>NUCLEOTIDE SEQUENCE [LARGE SCALE GENOMIC DNA]</scope>
</reference>
<feature type="domain" description="Methionyl/Leucyl tRNA synthetase" evidence="13">
    <location>
        <begin position="155"/>
        <end position="364"/>
    </location>
</feature>
<keyword evidence="9 11" id="KW-0030">Aminoacyl-tRNA synthetase</keyword>
<dbReference type="SUPFAM" id="SSF52374">
    <property type="entry name" value="Nucleotidylyl transferase"/>
    <property type="match status" value="1"/>
</dbReference>
<dbReference type="AlphaFoldDB" id="A0A1F4WPR3"/>
<dbReference type="PRINTS" id="PR01041">
    <property type="entry name" value="TRNASYNTHMET"/>
</dbReference>
<evidence type="ECO:0000256" key="1">
    <source>
        <dbReference type="ARBA" id="ARBA00003314"/>
    </source>
</evidence>
<dbReference type="SUPFAM" id="SSF47323">
    <property type="entry name" value="Anticodon-binding domain of a subclass of class I aminoacyl-tRNA synthetases"/>
    <property type="match status" value="1"/>
</dbReference>
<comment type="caution">
    <text evidence="14">The sequence shown here is derived from an EMBL/GenBank/DDBJ whole genome shotgun (WGS) entry which is preliminary data.</text>
</comment>
<comment type="function">
    <text evidence="1">Is required not only for elongation of protein synthesis but also for the initiation of all mRNA translation through initiator tRNA(fMet) aminoacylation.</text>
</comment>
<dbReference type="InterPro" id="IPR009080">
    <property type="entry name" value="tRNAsynth_Ia_anticodon-bd"/>
</dbReference>
<feature type="domain" description="Methionyl/Leucyl tRNA synthetase" evidence="13">
    <location>
        <begin position="4"/>
        <end position="145"/>
    </location>
</feature>
<keyword evidence="4" id="KW-0963">Cytoplasm</keyword>
<dbReference type="PANTHER" id="PTHR43326">
    <property type="entry name" value="METHIONYL-TRNA SYNTHETASE"/>
    <property type="match status" value="1"/>
</dbReference>
<dbReference type="Gene3D" id="3.40.50.620">
    <property type="entry name" value="HUPs"/>
    <property type="match status" value="1"/>
</dbReference>
<dbReference type="InterPro" id="IPR023457">
    <property type="entry name" value="Met-tRNA_synth_2"/>
</dbReference>
<sequence>MDTYFISTSIPYVNARPHLGHALEFVQADAVARFWRARGRTVFFLTGTDENAMKNVQAAEEKGMRVADFVAENSRAFIELTHALHISNDDFIRTSVEARHKEGAQKLWRSLNPEDVYKKRYAGFYCLGCESFKTEKELTEKKCPEHPFIELERVEEENYFFRLSRYQKPLEDLIVSNRLHIVPDTKKNETLAFIREGLEDLSISRSSARTKQWGIPVPGDAEQYMYVWVDALSNYINALGYGTGDKKFEDYWTHAREALHVIGKGINRFHTVYWPAFLLSAGVRTPTRVFVHGYITINGQKMSKSLGNVADPFAIVKQYGADAVRYYLLREISAYEDGDWSDGRFRERYTADLANGLGNFVSRVAALAEKLGECKAHAPAPEVIAKIEETKKTVAAKMEELRFNEAIAAIGDCVAFGDRYVNEKKPWATQDKKAILDAVIMVDNLGALLAPFLPETAEKITKSIQWLSPNVMKVERPPILFPRL</sequence>
<dbReference type="Pfam" id="PF08264">
    <property type="entry name" value="Anticodon_1"/>
    <property type="match status" value="1"/>
</dbReference>
<dbReference type="GO" id="GO:0005524">
    <property type="term" value="F:ATP binding"/>
    <property type="evidence" value="ECO:0007669"/>
    <property type="project" value="UniProtKB-KW"/>
</dbReference>
<keyword evidence="6 11" id="KW-0547">Nucleotide-binding</keyword>
<dbReference type="GO" id="GO:0004825">
    <property type="term" value="F:methionine-tRNA ligase activity"/>
    <property type="evidence" value="ECO:0007669"/>
    <property type="project" value="UniProtKB-EC"/>
</dbReference>
<feature type="domain" description="Methionyl/Valyl/Leucyl/Isoleucyl-tRNA synthetase anticodon-binding" evidence="12">
    <location>
        <begin position="383"/>
        <end position="462"/>
    </location>
</feature>
<accession>A0A1F4WPR3</accession>
<dbReference type="PROSITE" id="PS00178">
    <property type="entry name" value="AA_TRNA_LIGASE_I"/>
    <property type="match status" value="1"/>
</dbReference>
<dbReference type="NCBIfam" id="TIGR00398">
    <property type="entry name" value="metG"/>
    <property type="match status" value="1"/>
</dbReference>
<evidence type="ECO:0000256" key="2">
    <source>
        <dbReference type="ARBA" id="ARBA00012838"/>
    </source>
</evidence>
<evidence type="ECO:0000256" key="6">
    <source>
        <dbReference type="ARBA" id="ARBA00022741"/>
    </source>
</evidence>
<dbReference type="InterPro" id="IPR015413">
    <property type="entry name" value="Methionyl/Leucyl_tRNA_Synth"/>
</dbReference>
<comment type="similarity">
    <text evidence="11">Belongs to the class-I aminoacyl-tRNA synthetase family.</text>
</comment>
<dbReference type="Pfam" id="PF09334">
    <property type="entry name" value="tRNA-synt_1g"/>
    <property type="match status" value="2"/>
</dbReference>
<evidence type="ECO:0000256" key="11">
    <source>
        <dbReference type="RuleBase" id="RU363039"/>
    </source>
</evidence>
<evidence type="ECO:0000313" key="14">
    <source>
        <dbReference type="EMBL" id="OGC71427.1"/>
    </source>
</evidence>
<dbReference type="InterPro" id="IPR033911">
    <property type="entry name" value="MetRS_core"/>
</dbReference>
<dbReference type="GO" id="GO:0006431">
    <property type="term" value="P:methionyl-tRNA aminoacylation"/>
    <property type="evidence" value="ECO:0007669"/>
    <property type="project" value="InterPro"/>
</dbReference>
<dbReference type="FunFam" id="2.170.220.10:FF:000003">
    <property type="entry name" value="Methionine--tRNA ligase"/>
    <property type="match status" value="1"/>
</dbReference>
<protein>
    <recommendedName>
        <fullName evidence="3">Methionine--tRNA ligase</fullName>
        <ecNumber evidence="2">6.1.1.10</ecNumber>
    </recommendedName>
    <alternativeName>
        <fullName evidence="10">Methionyl-tRNA synthetase</fullName>
    </alternativeName>
</protein>
<dbReference type="CDD" id="cd00814">
    <property type="entry name" value="MetRS_core"/>
    <property type="match status" value="1"/>
</dbReference>
<keyword evidence="5 11" id="KW-0436">Ligase</keyword>
<dbReference type="EC" id="6.1.1.10" evidence="2"/>
<evidence type="ECO:0000256" key="8">
    <source>
        <dbReference type="ARBA" id="ARBA00022917"/>
    </source>
</evidence>
<name>A0A1F4WPR3_UNCKA</name>
<dbReference type="Gene3D" id="2.170.220.10">
    <property type="match status" value="1"/>
</dbReference>
<dbReference type="InterPro" id="IPR013155">
    <property type="entry name" value="M/V/L/I-tRNA-synth_anticd-bd"/>
</dbReference>
<evidence type="ECO:0000256" key="4">
    <source>
        <dbReference type="ARBA" id="ARBA00022490"/>
    </source>
</evidence>
<proteinExistence type="inferred from homology"/>
<evidence type="ECO:0000259" key="13">
    <source>
        <dbReference type="Pfam" id="PF09334"/>
    </source>
</evidence>
<dbReference type="InterPro" id="IPR014758">
    <property type="entry name" value="Met-tRNA_synth"/>
</dbReference>
<evidence type="ECO:0000256" key="7">
    <source>
        <dbReference type="ARBA" id="ARBA00022840"/>
    </source>
</evidence>
<evidence type="ECO:0000313" key="15">
    <source>
        <dbReference type="Proteomes" id="UP000176492"/>
    </source>
</evidence>
<dbReference type="Gene3D" id="1.10.730.10">
    <property type="entry name" value="Isoleucyl-tRNA Synthetase, Domain 1"/>
    <property type="match status" value="1"/>
</dbReference>
<dbReference type="PANTHER" id="PTHR43326:SF1">
    <property type="entry name" value="METHIONINE--TRNA LIGASE, MITOCHONDRIAL"/>
    <property type="match status" value="1"/>
</dbReference>
<gene>
    <name evidence="14" type="ORF">A3J33_01395</name>
</gene>
<evidence type="ECO:0000256" key="10">
    <source>
        <dbReference type="ARBA" id="ARBA00030904"/>
    </source>
</evidence>
<dbReference type="Proteomes" id="UP000176492">
    <property type="component" value="Unassembled WGS sequence"/>
</dbReference>